<dbReference type="Proteomes" id="UP000257323">
    <property type="component" value="Unassembled WGS sequence"/>
</dbReference>
<dbReference type="Gene3D" id="1.20.120.1630">
    <property type="match status" value="1"/>
</dbReference>
<organism evidence="2 3">
    <name type="scientific">Candidatus Saccharicenans subterraneus</name>
    <dbReference type="NCBI Taxonomy" id="2508984"/>
    <lineage>
        <taxon>Bacteria</taxon>
        <taxon>Candidatus Aminicenantota</taxon>
        <taxon>Candidatus Aminicenantia</taxon>
        <taxon>Candidatus Aminicenantales</taxon>
        <taxon>Candidatus Saccharicenantaceae</taxon>
        <taxon>Candidatus Saccharicenans</taxon>
    </lineage>
</organism>
<dbReference type="Pfam" id="PF06966">
    <property type="entry name" value="DUF1295"/>
    <property type="match status" value="1"/>
</dbReference>
<feature type="transmembrane region" description="Helical" evidence="1">
    <location>
        <begin position="144"/>
        <end position="164"/>
    </location>
</feature>
<proteinExistence type="predicted"/>
<keyword evidence="1" id="KW-0812">Transmembrane</keyword>
<keyword evidence="1" id="KW-0472">Membrane</keyword>
<accession>A0A3E2BP76</accession>
<dbReference type="InterPro" id="IPR010721">
    <property type="entry name" value="UstE-like"/>
</dbReference>
<feature type="transmembrane region" description="Helical" evidence="1">
    <location>
        <begin position="6"/>
        <end position="26"/>
    </location>
</feature>
<feature type="transmembrane region" description="Helical" evidence="1">
    <location>
        <begin position="110"/>
        <end position="132"/>
    </location>
</feature>
<feature type="transmembrane region" description="Helical" evidence="1">
    <location>
        <begin position="62"/>
        <end position="79"/>
    </location>
</feature>
<gene>
    <name evidence="2" type="ORF">OP8BY_1741</name>
</gene>
<name>A0A3E2BP76_9BACT</name>
<dbReference type="PROSITE" id="PS50244">
    <property type="entry name" value="S5A_REDUCTASE"/>
    <property type="match status" value="1"/>
</dbReference>
<dbReference type="AlphaFoldDB" id="A0A3E2BP76"/>
<dbReference type="EMBL" id="QUAH01000003">
    <property type="protein sequence ID" value="RFT16563.1"/>
    <property type="molecule type" value="Genomic_DNA"/>
</dbReference>
<protein>
    <submittedName>
        <fullName evidence="2">Uncharacterized protein</fullName>
    </submittedName>
</protein>
<evidence type="ECO:0000256" key="1">
    <source>
        <dbReference type="SAM" id="Phobius"/>
    </source>
</evidence>
<comment type="caution">
    <text evidence="2">The sequence shown here is derived from an EMBL/GenBank/DDBJ whole genome shotgun (WGS) entry which is preliminary data.</text>
</comment>
<feature type="transmembrane region" description="Helical" evidence="1">
    <location>
        <begin position="31"/>
        <end position="50"/>
    </location>
</feature>
<evidence type="ECO:0000313" key="3">
    <source>
        <dbReference type="Proteomes" id="UP000257323"/>
    </source>
</evidence>
<evidence type="ECO:0000313" key="2">
    <source>
        <dbReference type="EMBL" id="RFT16563.1"/>
    </source>
</evidence>
<dbReference type="PANTHER" id="PTHR32251">
    <property type="entry name" value="3-OXO-5-ALPHA-STEROID 4-DEHYDROGENASE"/>
    <property type="match status" value="1"/>
</dbReference>
<dbReference type="GO" id="GO:0016020">
    <property type="term" value="C:membrane"/>
    <property type="evidence" value="ECO:0007669"/>
    <property type="project" value="TreeGrafter"/>
</dbReference>
<reference evidence="2 3" key="1">
    <citation type="submission" date="2018-08" db="EMBL/GenBank/DDBJ databases">
        <title>Genome analysis of the thermophilic bacterium of the candidate phylum Aminicenantes from deep subsurface aquifer revealed its physiology and ecological role.</title>
        <authorList>
            <person name="Kadnikov V.V."/>
            <person name="Mardanov A.V."/>
            <person name="Beletsky A.V."/>
            <person name="Karnachuk O.V."/>
            <person name="Ravin N.V."/>
        </authorList>
    </citation>
    <scope>NUCLEOTIDE SEQUENCE [LARGE SCALE GENOMIC DNA]</scope>
    <source>
        <strain evidence="2">BY38</strain>
    </source>
</reference>
<keyword evidence="1" id="KW-1133">Transmembrane helix</keyword>
<sequence length="263" mass="30163">MADSIFLTAGLLIFVYMNLVFVLSLVKKNAAIVDIAWGPGFVLVVAINLARESLAGQAPYPRQLLTAVLVFIWGIRLSWHIYKRNRGKPEDYRYANWRQKWGKNFVLRGYFQIFMLQGFFMLVILTPVLLVFRNRTSGLNPLDFLGLAVWLAGFFFEATADYQLRRFKRNPENRGRLITTGLWRYSRHPNYFGESVMWWGLFLIALSGPGGWPGIISPLTITWLLTRVSGVPLLEKKYAGNPEFEAYRARTSAFFPLPPGKKS</sequence>
<dbReference type="PANTHER" id="PTHR32251:SF17">
    <property type="entry name" value="STEROID 5-ALPHA REDUCTASE C-TERMINAL DOMAIN-CONTAINING PROTEIN"/>
    <property type="match status" value="1"/>
</dbReference>